<proteinExistence type="predicted"/>
<accession>A0A5Q0M611</accession>
<protein>
    <submittedName>
        <fullName evidence="1">Uncharacterized protein</fullName>
    </submittedName>
</protein>
<dbReference type="EMBL" id="CP045644">
    <property type="protein sequence ID" value="QFZ84618.1"/>
    <property type="molecule type" value="Genomic_DNA"/>
</dbReference>
<dbReference type="AlphaFoldDB" id="A0A5Q0M611"/>
<reference evidence="1 2" key="1">
    <citation type="submission" date="2019-10" db="EMBL/GenBank/DDBJ databases">
        <title>Complete genome sequence of Variovorax paradoxus 5C-2.</title>
        <authorList>
            <person name="Gogoleva N.E."/>
            <person name="Balkin A.S."/>
        </authorList>
    </citation>
    <scope>NUCLEOTIDE SEQUENCE [LARGE SCALE GENOMIC DNA]</scope>
    <source>
        <strain evidence="1 2">5C-2</strain>
    </source>
</reference>
<organism evidence="1 2">
    <name type="scientific">Variovorax paradoxus</name>
    <dbReference type="NCBI Taxonomy" id="34073"/>
    <lineage>
        <taxon>Bacteria</taxon>
        <taxon>Pseudomonadati</taxon>
        <taxon>Pseudomonadota</taxon>
        <taxon>Betaproteobacteria</taxon>
        <taxon>Burkholderiales</taxon>
        <taxon>Comamonadaceae</taxon>
        <taxon>Variovorax</taxon>
    </lineage>
</organism>
<dbReference type="Proteomes" id="UP000326780">
    <property type="component" value="Chromosome"/>
</dbReference>
<evidence type="ECO:0000313" key="2">
    <source>
        <dbReference type="Proteomes" id="UP000326780"/>
    </source>
</evidence>
<dbReference type="RefSeq" id="WP_153283240.1">
    <property type="nucleotide sequence ID" value="NZ_CP045644.1"/>
</dbReference>
<gene>
    <name evidence="1" type="ORF">GFK26_18500</name>
</gene>
<name>A0A5Q0M611_VARPD</name>
<evidence type="ECO:0000313" key="1">
    <source>
        <dbReference type="EMBL" id="QFZ84618.1"/>
    </source>
</evidence>
<sequence>MDTFKTGSAVVSLFSLKAGEGVLAPISMRWRVLDEEGNLIAPWAITAVVPGAESVDIRTDASMNTLVPPQLRGIRIVELEVTTADGVTLLELAHQLETSKLLVPGINSFQTYYQAVLEAQLYTDETMAGWVSQAEPSVRVRALSEAFDRIRMMPVVIEWENDQSIIRDVFNDPPRLRDLNSEQILRLDTRLMKALKKAQLVEANSILDGDPARQLRVAGIQSMTVGESSQNFSAGRPVDTNGVCESTAKILARWVRGRVRIGRA</sequence>